<dbReference type="InterPro" id="IPR011990">
    <property type="entry name" value="TPR-like_helical_dom_sf"/>
</dbReference>
<dbReference type="EMBL" id="CDMZ01005759">
    <property type="protein sequence ID" value="CEM54146.1"/>
    <property type="molecule type" value="Genomic_DNA"/>
</dbReference>
<dbReference type="InterPro" id="IPR055217">
    <property type="entry name" value="TPR_EMC2"/>
</dbReference>
<evidence type="ECO:0000256" key="1">
    <source>
        <dbReference type="ARBA" id="ARBA00022737"/>
    </source>
</evidence>
<dbReference type="SUPFAM" id="SSF48452">
    <property type="entry name" value="TPR-like"/>
    <property type="match status" value="1"/>
</dbReference>
<evidence type="ECO:0000256" key="2">
    <source>
        <dbReference type="ARBA" id="ARBA00022803"/>
    </source>
</evidence>
<keyword evidence="4" id="KW-0472">Membrane</keyword>
<dbReference type="PROSITE" id="PS50005">
    <property type="entry name" value="TPR"/>
    <property type="match status" value="1"/>
</dbReference>
<feature type="repeat" description="TPR" evidence="3">
    <location>
        <begin position="153"/>
        <end position="186"/>
    </location>
</feature>
<dbReference type="GO" id="GO:0072546">
    <property type="term" value="C:EMC complex"/>
    <property type="evidence" value="ECO:0007669"/>
    <property type="project" value="UniProtKB-UniRule"/>
</dbReference>
<organism evidence="6">
    <name type="scientific">Chromera velia CCMP2878</name>
    <dbReference type="NCBI Taxonomy" id="1169474"/>
    <lineage>
        <taxon>Eukaryota</taxon>
        <taxon>Sar</taxon>
        <taxon>Alveolata</taxon>
        <taxon>Colpodellida</taxon>
        <taxon>Chromeraceae</taxon>
        <taxon>Chromera</taxon>
    </lineage>
</organism>
<gene>
    <name evidence="6" type="ORF">Cvel_12545</name>
</gene>
<evidence type="ECO:0000259" key="5">
    <source>
        <dbReference type="Pfam" id="PF22890"/>
    </source>
</evidence>
<feature type="domain" description="EMC2 TPR-like" evidence="5">
    <location>
        <begin position="89"/>
        <end position="196"/>
    </location>
</feature>
<dbReference type="Pfam" id="PF22890">
    <property type="entry name" value="TPR_EMC2"/>
    <property type="match status" value="1"/>
</dbReference>
<accession>A0A0G4IAG3</accession>
<dbReference type="PANTHER" id="PTHR12760">
    <property type="entry name" value="TETRATRICOPEPTIDE REPEAT PROTEIN"/>
    <property type="match status" value="1"/>
</dbReference>
<dbReference type="SMART" id="SM00028">
    <property type="entry name" value="TPR"/>
    <property type="match status" value="3"/>
</dbReference>
<evidence type="ECO:0000256" key="3">
    <source>
        <dbReference type="PROSITE-ProRule" id="PRU00339"/>
    </source>
</evidence>
<dbReference type="InterPro" id="IPR039856">
    <property type="entry name" value="EMC2-like"/>
</dbReference>
<keyword evidence="1" id="KW-0677">Repeat</keyword>
<keyword evidence="4" id="KW-0256">Endoplasmic reticulum</keyword>
<sequence>MIPVSETKSCSYKKLLDSFKAAARCEHGDLLLSYGTMLLVRFRTELGDEFWTVCERVLLAALDFGATEWVDFCLAKLRQKFPQSVRVKKLAGLVLESREDLEGALRLYNDVKTKAPTDVTLQKRTVTVLKKKRRFPEAVDKLKEYLDEFPMDIEAWHELGCLYLYQSNLPKAVFCFEELMLHDPRNVYFVLTIAELLYSTGDFENSRRYFAWACQIDDKCLRGLWGLLLASEHLKGSKKGSGQLESMATEKILAIYSRNTTKSRDTFLPLVQKMLQSK</sequence>
<dbReference type="InterPro" id="IPR019734">
    <property type="entry name" value="TPR_rpt"/>
</dbReference>
<keyword evidence="2 3" id="KW-0802">TPR repeat</keyword>
<dbReference type="PhylomeDB" id="A0A0G4IAG3"/>
<evidence type="ECO:0000256" key="4">
    <source>
        <dbReference type="RuleBase" id="RU367091"/>
    </source>
</evidence>
<protein>
    <recommendedName>
        <fullName evidence="4">ER membrane protein complex subunit 2</fullName>
    </recommendedName>
</protein>
<comment type="subunit">
    <text evidence="4">Component of the ER membrane protein complex (EMC).</text>
</comment>
<reference evidence="6" key="1">
    <citation type="submission" date="2014-11" db="EMBL/GenBank/DDBJ databases">
        <authorList>
            <person name="Otto D Thomas"/>
            <person name="Naeem Raeece"/>
        </authorList>
    </citation>
    <scope>NUCLEOTIDE SEQUENCE</scope>
</reference>
<dbReference type="Gene3D" id="1.25.40.10">
    <property type="entry name" value="Tetratricopeptide repeat domain"/>
    <property type="match status" value="1"/>
</dbReference>
<comment type="function">
    <text evidence="4">Part of the endoplasmic reticulum membrane protein complex (EMC) that enables the energy-independent insertion into endoplasmic reticulum membranes of newly synthesized membrane proteins.</text>
</comment>
<comment type="similarity">
    <text evidence="4">Belongs to the EMC2 family.</text>
</comment>
<comment type="subcellular location">
    <subcellularLocation>
        <location evidence="4">Endoplasmic reticulum membrane</location>
        <topology evidence="4">Peripheral membrane protein</topology>
        <orientation evidence="4">Cytoplasmic side</orientation>
    </subcellularLocation>
</comment>
<proteinExistence type="inferred from homology"/>
<dbReference type="AlphaFoldDB" id="A0A0G4IAG3"/>
<dbReference type="VEuPathDB" id="CryptoDB:Cvel_12545"/>
<name>A0A0G4IAG3_9ALVE</name>
<evidence type="ECO:0000313" key="6">
    <source>
        <dbReference type="EMBL" id="CEM54146.1"/>
    </source>
</evidence>